<sequence length="171" mass="19423">MMKVTMDSFHVDHNRFPHLSLSIWHSSSSARSSGVGVGDADIEREEPTGCLIIDLVEKERYHFLCRMSYMEASRTSSTDIYIDIDSAIDKVIRRNGYSLMARDRNGQLLKIWAEGREGESETLLIMAKAISAALVLHKMKEKDLCLKFLKEHRQGQESGLLSQTLKGVFFI</sequence>
<reference evidence="1 2" key="1">
    <citation type="submission" date="2024-11" db="EMBL/GenBank/DDBJ databases">
        <title>A near-complete genome assembly of Cinchona calisaya.</title>
        <authorList>
            <person name="Lian D.C."/>
            <person name="Zhao X.W."/>
            <person name="Wei L."/>
        </authorList>
    </citation>
    <scope>NUCLEOTIDE SEQUENCE [LARGE SCALE GENOMIC DNA]</scope>
    <source>
        <tissue evidence="1">Nenye</tissue>
    </source>
</reference>
<dbReference type="EMBL" id="JBJUIK010000003">
    <property type="protein sequence ID" value="KAL3533549.1"/>
    <property type="molecule type" value="Genomic_DNA"/>
</dbReference>
<proteinExistence type="predicted"/>
<name>A0ABD3AQQ1_9GENT</name>
<gene>
    <name evidence="1" type="ORF">ACH5RR_007070</name>
</gene>
<evidence type="ECO:0000313" key="1">
    <source>
        <dbReference type="EMBL" id="KAL3533549.1"/>
    </source>
</evidence>
<protein>
    <submittedName>
        <fullName evidence="1">Uncharacterized protein</fullName>
    </submittedName>
</protein>
<accession>A0ABD3AQQ1</accession>
<evidence type="ECO:0000313" key="2">
    <source>
        <dbReference type="Proteomes" id="UP001630127"/>
    </source>
</evidence>
<organism evidence="1 2">
    <name type="scientific">Cinchona calisaya</name>
    <dbReference type="NCBI Taxonomy" id="153742"/>
    <lineage>
        <taxon>Eukaryota</taxon>
        <taxon>Viridiplantae</taxon>
        <taxon>Streptophyta</taxon>
        <taxon>Embryophyta</taxon>
        <taxon>Tracheophyta</taxon>
        <taxon>Spermatophyta</taxon>
        <taxon>Magnoliopsida</taxon>
        <taxon>eudicotyledons</taxon>
        <taxon>Gunneridae</taxon>
        <taxon>Pentapetalae</taxon>
        <taxon>asterids</taxon>
        <taxon>lamiids</taxon>
        <taxon>Gentianales</taxon>
        <taxon>Rubiaceae</taxon>
        <taxon>Cinchonoideae</taxon>
        <taxon>Cinchoneae</taxon>
        <taxon>Cinchona</taxon>
    </lineage>
</organism>
<dbReference type="Proteomes" id="UP001630127">
    <property type="component" value="Unassembled WGS sequence"/>
</dbReference>
<comment type="caution">
    <text evidence="1">The sequence shown here is derived from an EMBL/GenBank/DDBJ whole genome shotgun (WGS) entry which is preliminary data.</text>
</comment>
<keyword evidence="2" id="KW-1185">Reference proteome</keyword>
<dbReference type="AlphaFoldDB" id="A0ABD3AQQ1"/>